<gene>
    <name evidence="18" type="ORF">X560_2372</name>
</gene>
<dbReference type="EC" id="2.4.1.212" evidence="4"/>
<evidence type="ECO:0000256" key="14">
    <source>
        <dbReference type="ARBA" id="ARBA00047709"/>
    </source>
</evidence>
<evidence type="ECO:0000313" key="18">
    <source>
        <dbReference type="EMBL" id="KMT58235.1"/>
    </source>
</evidence>
<keyword evidence="8" id="KW-0972">Capsule biogenesis/degradation</keyword>
<dbReference type="InterPro" id="IPR029044">
    <property type="entry name" value="Nucleotide-diphossugar_trans"/>
</dbReference>
<feature type="transmembrane region" description="Helical" evidence="16">
    <location>
        <begin position="337"/>
        <end position="360"/>
    </location>
</feature>
<evidence type="ECO:0000256" key="10">
    <source>
        <dbReference type="ARBA" id="ARBA00037408"/>
    </source>
</evidence>
<evidence type="ECO:0000256" key="4">
    <source>
        <dbReference type="ARBA" id="ARBA00012207"/>
    </source>
</evidence>
<keyword evidence="5" id="KW-1003">Cell membrane</keyword>
<keyword evidence="16" id="KW-0812">Transmembrane</keyword>
<accession>A0A0J8G6I9</accession>
<name>A0A0J8G6I9_9LIST</name>
<dbReference type="EMBL" id="AZHO01000032">
    <property type="protein sequence ID" value="KMT58235.1"/>
    <property type="molecule type" value="Genomic_DNA"/>
</dbReference>
<evidence type="ECO:0000256" key="9">
    <source>
        <dbReference type="ARBA" id="ARBA00023136"/>
    </source>
</evidence>
<evidence type="ECO:0000256" key="11">
    <source>
        <dbReference type="ARBA" id="ARBA00040508"/>
    </source>
</evidence>
<comment type="similarity">
    <text evidence="3">Belongs to the NodC/HAS family.</text>
</comment>
<comment type="catalytic activity">
    <reaction evidence="14">
        <text>[hyaluronan](n) + UDP-N-acetyl-alpha-D-glucosamine = N-acetyl-beta-D-glucosaminyl-(1-&gt;4)-[hyaluronan](n) + UDP + H(+)</text>
        <dbReference type="Rhea" id="RHEA:20465"/>
        <dbReference type="Rhea" id="RHEA-COMP:12583"/>
        <dbReference type="Rhea" id="RHEA-COMP:12585"/>
        <dbReference type="ChEBI" id="CHEBI:15378"/>
        <dbReference type="ChEBI" id="CHEBI:57705"/>
        <dbReference type="ChEBI" id="CHEBI:58223"/>
        <dbReference type="ChEBI" id="CHEBI:132153"/>
        <dbReference type="ChEBI" id="CHEBI:132154"/>
        <dbReference type="EC" id="2.4.1.212"/>
    </reaction>
</comment>
<evidence type="ECO:0000256" key="3">
    <source>
        <dbReference type="ARBA" id="ARBA00006782"/>
    </source>
</evidence>
<keyword evidence="6" id="KW-0328">Glycosyltransferase</keyword>
<evidence type="ECO:0000256" key="12">
    <source>
        <dbReference type="ARBA" id="ARBA00042148"/>
    </source>
</evidence>
<dbReference type="GO" id="GO:0005886">
    <property type="term" value="C:plasma membrane"/>
    <property type="evidence" value="ECO:0007669"/>
    <property type="project" value="UniProtKB-SubCell"/>
</dbReference>
<dbReference type="Pfam" id="PF00535">
    <property type="entry name" value="Glycos_transf_2"/>
    <property type="match status" value="1"/>
</dbReference>
<dbReference type="PATRIC" id="fig|1430899.3.peg.2420"/>
<comment type="pathway">
    <text evidence="2">Glycan biosynthesis; hyaluronan biosynthesis.</text>
</comment>
<proteinExistence type="inferred from homology"/>
<organism evidence="18 19">
    <name type="scientific">Listeria fleischmannii 1991</name>
    <dbReference type="NCBI Taxonomy" id="1430899"/>
    <lineage>
        <taxon>Bacteria</taxon>
        <taxon>Bacillati</taxon>
        <taxon>Bacillota</taxon>
        <taxon>Bacilli</taxon>
        <taxon>Bacillales</taxon>
        <taxon>Listeriaceae</taxon>
        <taxon>Listeria</taxon>
    </lineage>
</organism>
<evidence type="ECO:0000313" key="19">
    <source>
        <dbReference type="Proteomes" id="UP000052258"/>
    </source>
</evidence>
<dbReference type="RefSeq" id="WP_007473151.1">
    <property type="nucleotide sequence ID" value="NZ_KQ130620.1"/>
</dbReference>
<protein>
    <recommendedName>
        <fullName evidence="11">Hyaluronan synthase</fullName>
        <ecNumber evidence="4">2.4.1.212</ecNumber>
    </recommendedName>
    <alternativeName>
        <fullName evidence="13">Hyaluronate synthase</fullName>
    </alternativeName>
    <alternativeName>
        <fullName evidence="12">Hyaluronic acid synthase</fullName>
    </alternativeName>
</protein>
<keyword evidence="16" id="KW-1133">Transmembrane helix</keyword>
<dbReference type="GO" id="GO:0030213">
    <property type="term" value="P:hyaluronan biosynthetic process"/>
    <property type="evidence" value="ECO:0007669"/>
    <property type="project" value="TreeGrafter"/>
</dbReference>
<dbReference type="Proteomes" id="UP000052258">
    <property type="component" value="Unassembled WGS sequence"/>
</dbReference>
<evidence type="ECO:0000256" key="6">
    <source>
        <dbReference type="ARBA" id="ARBA00022676"/>
    </source>
</evidence>
<comment type="caution">
    <text evidence="18">The sequence shown here is derived from an EMBL/GenBank/DDBJ whole genome shotgun (WGS) entry which is preliminary data.</text>
</comment>
<comment type="catalytic activity">
    <reaction evidence="15">
        <text>N-acetyl-beta-D-glucosaminyl-(1-&gt;4)-[hyaluronan](n) + UDP-alpha-D-glucuronate = [hyaluronan](n+1) + UDP + H(+)</text>
        <dbReference type="Rhea" id="RHEA:12528"/>
        <dbReference type="Rhea" id="RHEA-COMP:12585"/>
        <dbReference type="Rhea" id="RHEA-COMP:12587"/>
        <dbReference type="ChEBI" id="CHEBI:15378"/>
        <dbReference type="ChEBI" id="CHEBI:58052"/>
        <dbReference type="ChEBI" id="CHEBI:58223"/>
        <dbReference type="ChEBI" id="CHEBI:132153"/>
        <dbReference type="ChEBI" id="CHEBI:132154"/>
        <dbReference type="EC" id="2.4.1.212"/>
    </reaction>
</comment>
<dbReference type="InterPro" id="IPR001173">
    <property type="entry name" value="Glyco_trans_2-like"/>
</dbReference>
<evidence type="ECO:0000256" key="13">
    <source>
        <dbReference type="ARBA" id="ARBA00043237"/>
    </source>
</evidence>
<evidence type="ECO:0000256" key="2">
    <source>
        <dbReference type="ARBA" id="ARBA00004698"/>
    </source>
</evidence>
<evidence type="ECO:0000259" key="17">
    <source>
        <dbReference type="Pfam" id="PF00535"/>
    </source>
</evidence>
<dbReference type="GO" id="GO:0050501">
    <property type="term" value="F:hyaluronan synthase activity"/>
    <property type="evidence" value="ECO:0007669"/>
    <property type="project" value="UniProtKB-EC"/>
</dbReference>
<evidence type="ECO:0000256" key="1">
    <source>
        <dbReference type="ARBA" id="ARBA00004236"/>
    </source>
</evidence>
<feature type="transmembrane region" description="Helical" evidence="16">
    <location>
        <begin position="396"/>
        <end position="418"/>
    </location>
</feature>
<comment type="subcellular location">
    <subcellularLocation>
        <location evidence="1">Cell membrane</location>
    </subcellularLocation>
</comment>
<keyword evidence="9 16" id="KW-0472">Membrane</keyword>
<dbReference type="GO" id="GO:0085029">
    <property type="term" value="P:extracellular matrix assembly"/>
    <property type="evidence" value="ECO:0007669"/>
    <property type="project" value="TreeGrafter"/>
</dbReference>
<sequence>METIKMTEETRKKGHQTGTHIVLSLFTFMLCAILIGMIGFWRTGQISTAFSIYGWGMIIYLVIKTGLSMFYRRDKHIPPDLDVTVVIPLYNESKEALFRLLAGLEKQTYPVKEIFIVDDGSPEDILDELMNDLQRNMSPEFVRKIHAHKLSKNQGKRFAQAYAFKKSTGDVFFTMDSDGEIYPDTLYELMRPFSNDKVQAVTGHINARNRKSSLLSYLLDMRYDNAFRVERASQSVTGNILVCSGPISCYRRAIVMDNLDRYLNQTVLGAPAHVGDDRCLTNYANERGKTVYQESAKCVTDVPEKMSVFLKQQTRWSKSFFRETFISMKLIMKKPFIFLWSITEIALWVIFLMAVVYNIIFHFWDLTWQDWLFYLLLSCLSAYARNVHYMFKYPFCYLLAPIYGFIHFFTIHIVRIIALCTLRVNKWGTRSETIKMD</sequence>
<keyword evidence="7" id="KW-0808">Transferase</keyword>
<dbReference type="PANTHER" id="PTHR22913:SF12">
    <property type="entry name" value="MANNURONAN SYNTHASE"/>
    <property type="match status" value="1"/>
</dbReference>
<dbReference type="SUPFAM" id="SSF53448">
    <property type="entry name" value="Nucleotide-diphospho-sugar transferases"/>
    <property type="match status" value="1"/>
</dbReference>
<feature type="transmembrane region" description="Helical" evidence="16">
    <location>
        <begin position="46"/>
        <end position="63"/>
    </location>
</feature>
<evidence type="ECO:0000256" key="15">
    <source>
        <dbReference type="ARBA" id="ARBA00048168"/>
    </source>
</evidence>
<reference evidence="18 19" key="1">
    <citation type="journal article" date="2015" name="Genome Biol. Evol.">
        <title>Comparative Genomics of Listeria Sensu Lato: Genus-Wide Differences in Evolutionary Dynamics and the Progressive Gain of Complex, Potentially Pathogenicity-Related Traits through Lateral Gene Transfer.</title>
        <authorList>
            <person name="Chiara M."/>
            <person name="Caruso M."/>
            <person name="D'Erchia A.M."/>
            <person name="Manzari C."/>
            <person name="Fraccalvieri R."/>
            <person name="Goffredo E."/>
            <person name="Latorre L."/>
            <person name="Miccolupo A."/>
            <person name="Padalino I."/>
            <person name="Santagada G."/>
            <person name="Chiocco D."/>
            <person name="Pesole G."/>
            <person name="Horner D.S."/>
            <person name="Parisi A."/>
        </authorList>
    </citation>
    <scope>NUCLEOTIDE SEQUENCE [LARGE SCALE GENOMIC DNA]</scope>
    <source>
        <strain evidence="18 19">1991</strain>
    </source>
</reference>
<evidence type="ECO:0000256" key="7">
    <source>
        <dbReference type="ARBA" id="ARBA00022679"/>
    </source>
</evidence>
<dbReference type="Gene3D" id="3.90.550.10">
    <property type="entry name" value="Spore Coat Polysaccharide Biosynthesis Protein SpsA, Chain A"/>
    <property type="match status" value="1"/>
</dbReference>
<feature type="transmembrane region" description="Helical" evidence="16">
    <location>
        <begin position="21"/>
        <end position="40"/>
    </location>
</feature>
<feature type="domain" description="Glycosyltransferase 2-like" evidence="17">
    <location>
        <begin position="84"/>
        <end position="256"/>
    </location>
</feature>
<evidence type="ECO:0000256" key="16">
    <source>
        <dbReference type="SAM" id="Phobius"/>
    </source>
</evidence>
<dbReference type="OrthoDB" id="9766971at2"/>
<dbReference type="AlphaFoldDB" id="A0A0J8G6I9"/>
<keyword evidence="19" id="KW-1185">Reference proteome</keyword>
<evidence type="ECO:0000256" key="8">
    <source>
        <dbReference type="ARBA" id="ARBA00022903"/>
    </source>
</evidence>
<evidence type="ECO:0000256" key="5">
    <source>
        <dbReference type="ARBA" id="ARBA00022475"/>
    </source>
</evidence>
<dbReference type="PANTHER" id="PTHR22913">
    <property type="entry name" value="HYALURONAN SYNTHASE"/>
    <property type="match status" value="1"/>
</dbReference>
<comment type="function">
    <text evidence="10">Glycosaminoglycan synthesis. The hyaluronic acid capsule is involved in the pathogenicity of group A Streptococci; it may be the major virulence determinant.</text>
</comment>